<accession>A0A1B6NYN5</accession>
<organism evidence="1">
    <name type="scientific">marine sediment metagenome</name>
    <dbReference type="NCBI Taxonomy" id="412755"/>
    <lineage>
        <taxon>unclassified sequences</taxon>
        <taxon>metagenomes</taxon>
        <taxon>ecological metagenomes</taxon>
    </lineage>
</organism>
<name>A0A1B6NYN5_9ZZZZ</name>
<comment type="caution">
    <text evidence="1">The sequence shown here is derived from an EMBL/GenBank/DDBJ whole genome shotgun (WGS) entry which is preliminary data.</text>
</comment>
<reference evidence="1" key="1">
    <citation type="submission" date="2013-11" db="EMBL/GenBank/DDBJ databases">
        <title>Microbial diversity, functional groups and degradation webs in Northern and Southern Mediterranean and Red Sea marine crude oil polluted sites.</title>
        <authorList>
            <person name="Daffonchio D."/>
            <person name="Mapelli F."/>
            <person name="Ferrer M."/>
            <person name="Richter M."/>
            <person name="Cherif A."/>
            <person name="Malkawi H.I."/>
            <person name="Yakimov M.M."/>
            <person name="Abdel-Fattah Y.R."/>
            <person name="Blaghen M."/>
            <person name="Golyshin P.N."/>
            <person name="Kalogerakis N."/>
            <person name="Boon N."/>
            <person name="Magagnini M."/>
            <person name="Fava F."/>
        </authorList>
    </citation>
    <scope>NUCLEOTIDE SEQUENCE</scope>
</reference>
<sequence length="38" mass="4475">MMLRTPSTVLFVSSETTNTMLFSYRQPLKGLRIRRPFV</sequence>
<protein>
    <submittedName>
        <fullName evidence="1">Uncharacterized protein</fullName>
    </submittedName>
</protein>
<gene>
    <name evidence="1" type="ORF">MGSAQ_000579</name>
</gene>
<evidence type="ECO:0000313" key="1">
    <source>
        <dbReference type="EMBL" id="KTF07927.1"/>
    </source>
</evidence>
<proteinExistence type="predicted"/>
<dbReference type="AlphaFoldDB" id="A0A1B6NYN5"/>
<dbReference type="EMBL" id="AYSL01000256">
    <property type="protein sequence ID" value="KTF07927.1"/>
    <property type="molecule type" value="Genomic_DNA"/>
</dbReference>